<feature type="transmembrane region" description="Helical" evidence="8">
    <location>
        <begin position="346"/>
        <end position="371"/>
    </location>
</feature>
<feature type="transmembrane region" description="Helical" evidence="8">
    <location>
        <begin position="511"/>
        <end position="532"/>
    </location>
</feature>
<dbReference type="OrthoDB" id="6133115at2759"/>
<dbReference type="PANTHER" id="PTHR48022:SF79">
    <property type="entry name" value="LACTOSE PERMEASE, PUTATIVE (AFU_ORTHOLOGUE AFUA_6G01860)-RELATED"/>
    <property type="match status" value="1"/>
</dbReference>
<protein>
    <submittedName>
        <fullName evidence="10">General substrate transporter</fullName>
    </submittedName>
</protein>
<evidence type="ECO:0000256" key="6">
    <source>
        <dbReference type="ARBA" id="ARBA00023136"/>
    </source>
</evidence>
<keyword evidence="4 8" id="KW-0812">Transmembrane</keyword>
<organism evidence="10 11">
    <name type="scientific">Sistotremastrum suecicum HHB10207 ss-3</name>
    <dbReference type="NCBI Taxonomy" id="1314776"/>
    <lineage>
        <taxon>Eukaryota</taxon>
        <taxon>Fungi</taxon>
        <taxon>Dikarya</taxon>
        <taxon>Basidiomycota</taxon>
        <taxon>Agaricomycotina</taxon>
        <taxon>Agaricomycetes</taxon>
        <taxon>Sistotremastrales</taxon>
        <taxon>Sistotremastraceae</taxon>
        <taxon>Sistotremastrum</taxon>
    </lineage>
</organism>
<feature type="transmembrane region" description="Helical" evidence="8">
    <location>
        <begin position="52"/>
        <end position="72"/>
    </location>
</feature>
<evidence type="ECO:0000256" key="7">
    <source>
        <dbReference type="ARBA" id="ARBA00049119"/>
    </source>
</evidence>
<dbReference type="EMBL" id="KV428185">
    <property type="protein sequence ID" value="KZT34362.1"/>
    <property type="molecule type" value="Genomic_DNA"/>
</dbReference>
<dbReference type="InterPro" id="IPR020846">
    <property type="entry name" value="MFS_dom"/>
</dbReference>
<dbReference type="Proteomes" id="UP000076798">
    <property type="component" value="Unassembled WGS sequence"/>
</dbReference>
<evidence type="ECO:0000313" key="11">
    <source>
        <dbReference type="Proteomes" id="UP000076798"/>
    </source>
</evidence>
<dbReference type="SUPFAM" id="SSF103473">
    <property type="entry name" value="MFS general substrate transporter"/>
    <property type="match status" value="1"/>
</dbReference>
<dbReference type="PRINTS" id="PR00171">
    <property type="entry name" value="SUGRTRNSPORT"/>
</dbReference>
<keyword evidence="11" id="KW-1185">Reference proteome</keyword>
<keyword evidence="3" id="KW-0813">Transport</keyword>
<proteinExistence type="inferred from homology"/>
<sequence length="571" mass="62706">MTFAYLNSLSLAYNAVQPRRPRSPLDRQKALAAALVQDPGVKHGSRRAWHMYLIVLCACFCSSDSGFDGTVMGGVNSMHQYQTYFGMTGAGVGTSIVFGIYTVGSLTGTIPASILPDRYGRRVSMFVGNIILIIGAFITGTATTRATFVFGRFLTGIGGACAGASAKSYLAEMTAPQDRGLYLGILNSFYYVGQISATGMMVSTGKYPNNWSWRLPLFVQVRPPSSDWSTPELIALPKMVPAIFNALFIFMCPESPRWLHTKGRRDEARKVLADLHSSTGDLYSPLIDLEMEEIEEKVAVESYEGEANEPLLGSDDAPKAPGRRPKHFWDFSSLFKDTPGTRYRTYMVIMIVSDSGAFGQLSGNGMVTYFLPNLLVIAGITDQTRKLTLNFLNSITSFMGALSGAALVDRIGRRSVLLWSTAPLVILLAIASALLSDPSTSPTRGSAGIVFIYLFMVVFSFGWTPMQALYPSEVLPYENRAKGLAFGNIITQGSSCLNTFGLPIALQLLNWKVMLIFVFWDTFETIVLYLFVVETKGLTLEEIDEVFAHPDPRKFSVDQKMLRAQAALRAE</sequence>
<feature type="transmembrane region" description="Helical" evidence="8">
    <location>
        <begin position="149"/>
        <end position="169"/>
    </location>
</feature>
<dbReference type="Gene3D" id="1.20.1250.20">
    <property type="entry name" value="MFS general substrate transporter like domains"/>
    <property type="match status" value="1"/>
</dbReference>
<reference evidence="10 11" key="1">
    <citation type="journal article" date="2016" name="Mol. Biol. Evol.">
        <title>Comparative Genomics of Early-Diverging Mushroom-Forming Fungi Provides Insights into the Origins of Lignocellulose Decay Capabilities.</title>
        <authorList>
            <person name="Nagy L.G."/>
            <person name="Riley R."/>
            <person name="Tritt A."/>
            <person name="Adam C."/>
            <person name="Daum C."/>
            <person name="Floudas D."/>
            <person name="Sun H."/>
            <person name="Yadav J.S."/>
            <person name="Pangilinan J."/>
            <person name="Larsson K.H."/>
            <person name="Matsuura K."/>
            <person name="Barry K."/>
            <person name="Labutti K."/>
            <person name="Kuo R."/>
            <person name="Ohm R.A."/>
            <person name="Bhattacharya S.S."/>
            <person name="Shirouzu T."/>
            <person name="Yoshinaga Y."/>
            <person name="Martin F.M."/>
            <person name="Grigoriev I.V."/>
            <person name="Hibbett D.S."/>
        </authorList>
    </citation>
    <scope>NUCLEOTIDE SEQUENCE [LARGE SCALE GENOMIC DNA]</scope>
    <source>
        <strain evidence="10 11">HHB10207 ss-3</strain>
    </source>
</reference>
<dbReference type="FunFam" id="1.20.1250.20:FF:000134">
    <property type="entry name" value="MFS sugar transporter protein"/>
    <property type="match status" value="1"/>
</dbReference>
<comment type="similarity">
    <text evidence="2">Belongs to the major facilitator superfamily. Sugar transporter (TC 2.A.1.1) family.</text>
</comment>
<evidence type="ECO:0000313" key="10">
    <source>
        <dbReference type="EMBL" id="KZT34362.1"/>
    </source>
</evidence>
<dbReference type="AlphaFoldDB" id="A0A165ZJL5"/>
<dbReference type="InterPro" id="IPR036259">
    <property type="entry name" value="MFS_trans_sf"/>
</dbReference>
<dbReference type="InterPro" id="IPR005828">
    <property type="entry name" value="MFS_sugar_transport-like"/>
</dbReference>
<dbReference type="GO" id="GO:0016020">
    <property type="term" value="C:membrane"/>
    <property type="evidence" value="ECO:0007669"/>
    <property type="project" value="UniProtKB-SubCell"/>
</dbReference>
<comment type="subcellular location">
    <subcellularLocation>
        <location evidence="1">Membrane</location>
        <topology evidence="1">Multi-pass membrane protein</topology>
    </subcellularLocation>
</comment>
<evidence type="ECO:0000256" key="8">
    <source>
        <dbReference type="SAM" id="Phobius"/>
    </source>
</evidence>
<dbReference type="InterPro" id="IPR050360">
    <property type="entry name" value="MFS_Sugar_Transporters"/>
</dbReference>
<evidence type="ECO:0000256" key="4">
    <source>
        <dbReference type="ARBA" id="ARBA00022692"/>
    </source>
</evidence>
<dbReference type="PANTHER" id="PTHR48022">
    <property type="entry name" value="PLASTIDIC GLUCOSE TRANSPORTER 4"/>
    <property type="match status" value="1"/>
</dbReference>
<keyword evidence="5 8" id="KW-1133">Transmembrane helix</keyword>
<dbReference type="InterPro" id="IPR003663">
    <property type="entry name" value="Sugar/inositol_transpt"/>
</dbReference>
<evidence type="ECO:0000256" key="5">
    <source>
        <dbReference type="ARBA" id="ARBA00022989"/>
    </source>
</evidence>
<feature type="transmembrane region" description="Helical" evidence="8">
    <location>
        <begin position="416"/>
        <end position="435"/>
    </location>
</feature>
<evidence type="ECO:0000259" key="9">
    <source>
        <dbReference type="PROSITE" id="PS50850"/>
    </source>
</evidence>
<feature type="transmembrane region" description="Helical" evidence="8">
    <location>
        <begin position="485"/>
        <end position="505"/>
    </location>
</feature>
<feature type="transmembrane region" description="Helical" evidence="8">
    <location>
        <begin position="391"/>
        <end position="409"/>
    </location>
</feature>
<evidence type="ECO:0000256" key="1">
    <source>
        <dbReference type="ARBA" id="ARBA00004141"/>
    </source>
</evidence>
<dbReference type="Pfam" id="PF00083">
    <property type="entry name" value="Sugar_tr"/>
    <property type="match status" value="1"/>
</dbReference>
<feature type="transmembrane region" description="Helical" evidence="8">
    <location>
        <begin position="84"/>
        <end position="103"/>
    </location>
</feature>
<dbReference type="PROSITE" id="PS50850">
    <property type="entry name" value="MFS"/>
    <property type="match status" value="1"/>
</dbReference>
<evidence type="ECO:0000256" key="2">
    <source>
        <dbReference type="ARBA" id="ARBA00010992"/>
    </source>
</evidence>
<dbReference type="PROSITE" id="PS00216">
    <property type="entry name" value="SUGAR_TRANSPORT_1"/>
    <property type="match status" value="1"/>
</dbReference>
<feature type="transmembrane region" description="Helical" evidence="8">
    <location>
        <begin position="233"/>
        <end position="252"/>
    </location>
</feature>
<gene>
    <name evidence="10" type="ORF">SISSUDRAFT_1065374</name>
</gene>
<dbReference type="InterPro" id="IPR005829">
    <property type="entry name" value="Sugar_transporter_CS"/>
</dbReference>
<dbReference type="GO" id="GO:0005351">
    <property type="term" value="F:carbohydrate:proton symporter activity"/>
    <property type="evidence" value="ECO:0007669"/>
    <property type="project" value="TreeGrafter"/>
</dbReference>
<name>A0A165ZJL5_9AGAM</name>
<feature type="domain" description="Major facilitator superfamily (MFS) profile" evidence="9">
    <location>
        <begin position="54"/>
        <end position="536"/>
    </location>
</feature>
<feature type="transmembrane region" description="Helical" evidence="8">
    <location>
        <begin position="447"/>
        <end position="464"/>
    </location>
</feature>
<comment type="catalytic activity">
    <reaction evidence="7">
        <text>myo-inositol(out) + H(+)(out) = myo-inositol(in) + H(+)(in)</text>
        <dbReference type="Rhea" id="RHEA:60364"/>
        <dbReference type="ChEBI" id="CHEBI:15378"/>
        <dbReference type="ChEBI" id="CHEBI:17268"/>
    </reaction>
</comment>
<feature type="transmembrane region" description="Helical" evidence="8">
    <location>
        <begin position="181"/>
        <end position="202"/>
    </location>
</feature>
<accession>A0A165ZJL5</accession>
<feature type="transmembrane region" description="Helical" evidence="8">
    <location>
        <begin position="123"/>
        <end position="143"/>
    </location>
</feature>
<dbReference type="STRING" id="1314776.A0A165ZJL5"/>
<evidence type="ECO:0000256" key="3">
    <source>
        <dbReference type="ARBA" id="ARBA00022448"/>
    </source>
</evidence>
<keyword evidence="6 8" id="KW-0472">Membrane</keyword>